<dbReference type="InterPro" id="IPR003594">
    <property type="entry name" value="HATPase_dom"/>
</dbReference>
<dbReference type="Pfam" id="PF02518">
    <property type="entry name" value="HATPase_c"/>
    <property type="match status" value="1"/>
</dbReference>
<dbReference type="InterPro" id="IPR052162">
    <property type="entry name" value="Sensor_kinase/Photoreceptor"/>
</dbReference>
<gene>
    <name evidence="10" type="ORF">L0U88_16705</name>
</gene>
<dbReference type="PANTHER" id="PTHR43304">
    <property type="entry name" value="PHYTOCHROME-LIKE PROTEIN CPH1"/>
    <property type="match status" value="1"/>
</dbReference>
<dbReference type="SUPFAM" id="SSF55874">
    <property type="entry name" value="ATPase domain of HSP90 chaperone/DNA topoisomerase II/histidine kinase"/>
    <property type="match status" value="1"/>
</dbReference>
<dbReference type="InterPro" id="IPR004358">
    <property type="entry name" value="Sig_transdc_His_kin-like_C"/>
</dbReference>
<reference evidence="10 11" key="1">
    <citation type="submission" date="2022-01" db="EMBL/GenBank/DDBJ databases">
        <title>Flavihumibacter sp. nov., isolated from sediment of a river.</title>
        <authorList>
            <person name="Liu H."/>
        </authorList>
    </citation>
    <scope>NUCLEOTIDE SEQUENCE [LARGE SCALE GENOMIC DNA]</scope>
    <source>
        <strain evidence="10 11">RY-1</strain>
    </source>
</reference>
<name>A0ABS9BL25_9BACT</name>
<evidence type="ECO:0000256" key="3">
    <source>
        <dbReference type="ARBA" id="ARBA00022553"/>
    </source>
</evidence>
<evidence type="ECO:0000256" key="5">
    <source>
        <dbReference type="ARBA" id="ARBA00022777"/>
    </source>
</evidence>
<dbReference type="InterPro" id="IPR000014">
    <property type="entry name" value="PAS"/>
</dbReference>
<evidence type="ECO:0000256" key="6">
    <source>
        <dbReference type="SAM" id="Coils"/>
    </source>
</evidence>
<dbReference type="PROSITE" id="PS50112">
    <property type="entry name" value="PAS"/>
    <property type="match status" value="2"/>
</dbReference>
<dbReference type="Gene3D" id="1.10.287.130">
    <property type="match status" value="1"/>
</dbReference>
<accession>A0ABS9BL25</accession>
<organism evidence="10 11">
    <name type="scientific">Flavihumibacter fluminis</name>
    <dbReference type="NCBI Taxonomy" id="2909236"/>
    <lineage>
        <taxon>Bacteria</taxon>
        <taxon>Pseudomonadati</taxon>
        <taxon>Bacteroidota</taxon>
        <taxon>Chitinophagia</taxon>
        <taxon>Chitinophagales</taxon>
        <taxon>Chitinophagaceae</taxon>
        <taxon>Flavihumibacter</taxon>
    </lineage>
</organism>
<dbReference type="Gene3D" id="3.30.450.40">
    <property type="match status" value="1"/>
</dbReference>
<keyword evidence="6" id="KW-0175">Coiled coil</keyword>
<dbReference type="SMART" id="SM00387">
    <property type="entry name" value="HATPase_c"/>
    <property type="match status" value="1"/>
</dbReference>
<dbReference type="PROSITE" id="PS50113">
    <property type="entry name" value="PAC"/>
    <property type="match status" value="2"/>
</dbReference>
<feature type="domain" description="Histidine kinase" evidence="7">
    <location>
        <begin position="796"/>
        <end position="1010"/>
    </location>
</feature>
<dbReference type="Gene3D" id="3.30.450.20">
    <property type="entry name" value="PAS domain"/>
    <property type="match status" value="4"/>
</dbReference>
<dbReference type="SMART" id="SM00091">
    <property type="entry name" value="PAS"/>
    <property type="match status" value="4"/>
</dbReference>
<evidence type="ECO:0000313" key="11">
    <source>
        <dbReference type="Proteomes" id="UP001200145"/>
    </source>
</evidence>
<dbReference type="PRINTS" id="PR00344">
    <property type="entry name" value="BCTRLSENSOR"/>
</dbReference>
<evidence type="ECO:0000313" key="10">
    <source>
        <dbReference type="EMBL" id="MCF1716285.1"/>
    </source>
</evidence>
<dbReference type="CDD" id="cd00130">
    <property type="entry name" value="PAS"/>
    <property type="match status" value="4"/>
</dbReference>
<dbReference type="RefSeq" id="WP_234867339.1">
    <property type="nucleotide sequence ID" value="NZ_JAKEVY010000004.1"/>
</dbReference>
<dbReference type="Pfam" id="PF00512">
    <property type="entry name" value="HisKA"/>
    <property type="match status" value="1"/>
</dbReference>
<dbReference type="InterPro" id="IPR003661">
    <property type="entry name" value="HisK_dim/P_dom"/>
</dbReference>
<keyword evidence="11" id="KW-1185">Reference proteome</keyword>
<dbReference type="InterPro" id="IPR000700">
    <property type="entry name" value="PAS-assoc_C"/>
</dbReference>
<evidence type="ECO:0000259" key="7">
    <source>
        <dbReference type="PROSITE" id="PS50109"/>
    </source>
</evidence>
<comment type="catalytic activity">
    <reaction evidence="1">
        <text>ATP + protein L-histidine = ADP + protein N-phospho-L-histidine.</text>
        <dbReference type="EC" id="2.7.13.3"/>
    </reaction>
</comment>
<evidence type="ECO:0000259" key="8">
    <source>
        <dbReference type="PROSITE" id="PS50112"/>
    </source>
</evidence>
<dbReference type="PANTHER" id="PTHR43304:SF1">
    <property type="entry name" value="PAC DOMAIN-CONTAINING PROTEIN"/>
    <property type="match status" value="1"/>
</dbReference>
<dbReference type="Gene3D" id="3.30.565.10">
    <property type="entry name" value="Histidine kinase-like ATPase, C-terminal domain"/>
    <property type="match status" value="1"/>
</dbReference>
<dbReference type="InterPro" id="IPR005467">
    <property type="entry name" value="His_kinase_dom"/>
</dbReference>
<sequence>MFKTILNEIPKPAAVLHIPEEGKLFIHYSNNAFNQLSYKDRIFTDNPDLAGYCLQLLAATHKVSPDNPIKGNQTIHLPGSSGELELQIEFTVLKESAEPFILAVLQIPDQTTVQFENKPLIEDAGDICVILNKEGNYLSVSNQFTEIMGYKTTDVIGTNVFELVHPEDRKIVKENFQRLQQEVSVFAPPFRFLKKDHSWCWLQSVGTNLLETDPGKAIVVTSMDITQLVQAQQELQLSNERYQLISKASKDALYDWDIPEDIFYWGDGFNRLFGYPETGEPFRLSNWIALTHHQDVIIHEQRWNNFWNDPFQNSWTNEFRFRKADGSYAYVEEIAYLIRDKTGNPIRMIGTVRDISDAKLARNRKQLEQNITQLFRSTRPLNEILQQVVDYLAQLGYFELSEIWLCSSRQDKMRLIAYHWNSKTAPHFYLENKRVKEIKKGKGFIGKIWQTRQPEHWSTAQIRKEFVRAQEAEAAGIKSISGIPLNDNNQLIGAVVFGRTWNTGEEAFTVSIIEAVQHSLGAEIRRKQQEDEMRLMFESSPDIIAIISPDGYFTRVNPAFCTIMGYSAQELTSKPFHYFVHPDDLEYSLRTFSETLIIDEKATNFVNRYVTRSGEHRWISWSSSEAFGDENQAFAYGRDITEMKQLEELIDSTSKLARVGSWEINMADKKIFCSKITRDILELKPNQQLQLNSRLEYIRENSKEKVRRLLQAAIFDREPWDIEIEIDTAKGSARWVRLIGQASFKNGRCDRIYGSIQDIHEKKLYEASLENLNLELNRINQELKSSNAELEQFAFVASHDLQEPLRMITGFLTMLEKKYGPQLDSKANQYIYYAVDGAKRMRGIILDLLEYSRVGRMNTTLELVNLELLIREVKQLLQNQIEEKSATINTNPLPRLATYKIPLQQVLQNLVSNAIKYSHPDRKPEVLISVSDQQSYWEFSVQDNGIGIEPDAHDKIFVIFQRLNYTPDIPGSGMGLAIAKKIIEWQGGKIWVESEPGQGSTFYFTLPKTGADLFKDQ</sequence>
<keyword evidence="3" id="KW-0597">Phosphoprotein</keyword>
<dbReference type="CDD" id="cd00082">
    <property type="entry name" value="HisKA"/>
    <property type="match status" value="1"/>
</dbReference>
<dbReference type="InterPro" id="IPR036097">
    <property type="entry name" value="HisK_dim/P_sf"/>
</dbReference>
<proteinExistence type="predicted"/>
<dbReference type="Proteomes" id="UP001200145">
    <property type="component" value="Unassembled WGS sequence"/>
</dbReference>
<dbReference type="EC" id="2.7.13.3" evidence="2"/>
<dbReference type="Pfam" id="PF08447">
    <property type="entry name" value="PAS_3"/>
    <property type="match status" value="4"/>
</dbReference>
<dbReference type="InterPro" id="IPR013655">
    <property type="entry name" value="PAS_fold_3"/>
</dbReference>
<keyword evidence="5" id="KW-0418">Kinase</keyword>
<dbReference type="NCBIfam" id="TIGR00229">
    <property type="entry name" value="sensory_box"/>
    <property type="match status" value="4"/>
</dbReference>
<evidence type="ECO:0000259" key="9">
    <source>
        <dbReference type="PROSITE" id="PS50113"/>
    </source>
</evidence>
<evidence type="ECO:0000256" key="4">
    <source>
        <dbReference type="ARBA" id="ARBA00022679"/>
    </source>
</evidence>
<dbReference type="InterPro" id="IPR029016">
    <property type="entry name" value="GAF-like_dom_sf"/>
</dbReference>
<keyword evidence="4" id="KW-0808">Transferase</keyword>
<protein>
    <recommendedName>
        <fullName evidence="2">histidine kinase</fullName>
        <ecNumber evidence="2">2.7.13.3</ecNumber>
    </recommendedName>
</protein>
<dbReference type="InterPro" id="IPR036890">
    <property type="entry name" value="HATPase_C_sf"/>
</dbReference>
<dbReference type="EMBL" id="JAKEVY010000004">
    <property type="protein sequence ID" value="MCF1716285.1"/>
    <property type="molecule type" value="Genomic_DNA"/>
</dbReference>
<dbReference type="SUPFAM" id="SSF55785">
    <property type="entry name" value="PYP-like sensor domain (PAS domain)"/>
    <property type="match status" value="4"/>
</dbReference>
<comment type="caution">
    <text evidence="10">The sequence shown here is derived from an EMBL/GenBank/DDBJ whole genome shotgun (WGS) entry which is preliminary data.</text>
</comment>
<feature type="domain" description="PAS" evidence="8">
    <location>
        <begin position="529"/>
        <end position="599"/>
    </location>
</feature>
<dbReference type="SUPFAM" id="SSF47384">
    <property type="entry name" value="Homodimeric domain of signal transducing histidine kinase"/>
    <property type="match status" value="1"/>
</dbReference>
<dbReference type="InterPro" id="IPR001610">
    <property type="entry name" value="PAC"/>
</dbReference>
<dbReference type="InterPro" id="IPR003018">
    <property type="entry name" value="GAF"/>
</dbReference>
<evidence type="ECO:0000256" key="2">
    <source>
        <dbReference type="ARBA" id="ARBA00012438"/>
    </source>
</evidence>
<dbReference type="SMART" id="SM00086">
    <property type="entry name" value="PAC"/>
    <property type="match status" value="4"/>
</dbReference>
<feature type="domain" description="PAC" evidence="9">
    <location>
        <begin position="315"/>
        <end position="367"/>
    </location>
</feature>
<dbReference type="SUPFAM" id="SSF55781">
    <property type="entry name" value="GAF domain-like"/>
    <property type="match status" value="1"/>
</dbReference>
<dbReference type="InterPro" id="IPR035965">
    <property type="entry name" value="PAS-like_dom_sf"/>
</dbReference>
<evidence type="ECO:0000256" key="1">
    <source>
        <dbReference type="ARBA" id="ARBA00000085"/>
    </source>
</evidence>
<feature type="coiled-coil region" evidence="6">
    <location>
        <begin position="762"/>
        <end position="789"/>
    </location>
</feature>
<feature type="domain" description="PAC" evidence="9">
    <location>
        <begin position="720"/>
        <end position="771"/>
    </location>
</feature>
<dbReference type="SMART" id="SM00388">
    <property type="entry name" value="HisKA"/>
    <property type="match status" value="1"/>
</dbReference>
<dbReference type="PROSITE" id="PS50109">
    <property type="entry name" value="HIS_KIN"/>
    <property type="match status" value="1"/>
</dbReference>
<dbReference type="Pfam" id="PF13185">
    <property type="entry name" value="GAF_2"/>
    <property type="match status" value="1"/>
</dbReference>
<feature type="domain" description="PAS" evidence="8">
    <location>
        <begin position="120"/>
        <end position="183"/>
    </location>
</feature>